<keyword evidence="1" id="KW-0472">Membrane</keyword>
<dbReference type="AlphaFoldDB" id="A0A1M7UC56"/>
<reference evidence="3" key="1">
    <citation type="submission" date="2016-11" db="EMBL/GenBank/DDBJ databases">
        <authorList>
            <person name="Varghese N."/>
            <person name="Submissions S."/>
        </authorList>
    </citation>
    <scope>NUCLEOTIDE SEQUENCE [LARGE SCALE GENOMIC DNA]</scope>
    <source>
        <strain evidence="3">GAS401</strain>
    </source>
</reference>
<keyword evidence="1" id="KW-0812">Transmembrane</keyword>
<dbReference type="Proteomes" id="UP000184096">
    <property type="component" value="Chromosome I"/>
</dbReference>
<gene>
    <name evidence="2" type="ORF">SAMN05444170_4432</name>
</gene>
<evidence type="ECO:0000256" key="1">
    <source>
        <dbReference type="SAM" id="Phobius"/>
    </source>
</evidence>
<dbReference type="EMBL" id="LT670849">
    <property type="protein sequence ID" value="SHN80589.1"/>
    <property type="molecule type" value="Genomic_DNA"/>
</dbReference>
<keyword evidence="3" id="KW-1185">Reference proteome</keyword>
<protein>
    <submittedName>
        <fullName evidence="2">Uncharacterized protein</fullName>
    </submittedName>
</protein>
<name>A0A1M7UC56_9BRAD</name>
<organism evidence="2 3">
    <name type="scientific">Bradyrhizobium erythrophlei</name>
    <dbReference type="NCBI Taxonomy" id="1437360"/>
    <lineage>
        <taxon>Bacteria</taxon>
        <taxon>Pseudomonadati</taxon>
        <taxon>Pseudomonadota</taxon>
        <taxon>Alphaproteobacteria</taxon>
        <taxon>Hyphomicrobiales</taxon>
        <taxon>Nitrobacteraceae</taxon>
        <taxon>Bradyrhizobium</taxon>
    </lineage>
</organism>
<evidence type="ECO:0000313" key="2">
    <source>
        <dbReference type="EMBL" id="SHN80589.1"/>
    </source>
</evidence>
<proteinExistence type="predicted"/>
<evidence type="ECO:0000313" key="3">
    <source>
        <dbReference type="Proteomes" id="UP000184096"/>
    </source>
</evidence>
<keyword evidence="1" id="KW-1133">Transmembrane helix</keyword>
<sequence length="40" mass="4574">MLRRVEAIIRRVAAENARPDWTISFLVSAVVVMALRSNFD</sequence>
<feature type="transmembrane region" description="Helical" evidence="1">
    <location>
        <begin position="21"/>
        <end position="39"/>
    </location>
</feature>
<accession>A0A1M7UC56</accession>